<evidence type="ECO:0000256" key="3">
    <source>
        <dbReference type="ARBA" id="ARBA00023015"/>
    </source>
</evidence>
<dbReference type="InterPro" id="IPR006563">
    <property type="entry name" value="POX_dom"/>
</dbReference>
<evidence type="ECO:0000256" key="7">
    <source>
        <dbReference type="ARBA" id="ARBA00023242"/>
    </source>
</evidence>
<dbReference type="InterPro" id="IPR009057">
    <property type="entry name" value="Homeodomain-like_sf"/>
</dbReference>
<evidence type="ECO:0000256" key="8">
    <source>
        <dbReference type="PROSITE-ProRule" id="PRU00108"/>
    </source>
</evidence>
<organism evidence="11 12">
    <name type="scientific">Protea cynaroides</name>
    <dbReference type="NCBI Taxonomy" id="273540"/>
    <lineage>
        <taxon>Eukaryota</taxon>
        <taxon>Viridiplantae</taxon>
        <taxon>Streptophyta</taxon>
        <taxon>Embryophyta</taxon>
        <taxon>Tracheophyta</taxon>
        <taxon>Spermatophyta</taxon>
        <taxon>Magnoliopsida</taxon>
        <taxon>Proteales</taxon>
        <taxon>Proteaceae</taxon>
        <taxon>Protea</taxon>
    </lineage>
</organism>
<dbReference type="CDD" id="cd00086">
    <property type="entry name" value="homeodomain"/>
    <property type="match status" value="1"/>
</dbReference>
<keyword evidence="3" id="KW-0805">Transcription regulation</keyword>
<keyword evidence="6" id="KW-0804">Transcription</keyword>
<gene>
    <name evidence="11" type="ORF">NE237_010530</name>
</gene>
<evidence type="ECO:0000256" key="6">
    <source>
        <dbReference type="ARBA" id="ARBA00023163"/>
    </source>
</evidence>
<dbReference type="SMART" id="SM00574">
    <property type="entry name" value="POX"/>
    <property type="match status" value="1"/>
</dbReference>
<evidence type="ECO:0000256" key="1">
    <source>
        <dbReference type="ARBA" id="ARBA00004123"/>
    </source>
</evidence>
<dbReference type="AlphaFoldDB" id="A0A9Q0R1B4"/>
<evidence type="ECO:0000256" key="4">
    <source>
        <dbReference type="ARBA" id="ARBA00023125"/>
    </source>
</evidence>
<reference evidence="11" key="1">
    <citation type="journal article" date="2023" name="Plant J.">
        <title>The genome of the king protea, Protea cynaroides.</title>
        <authorList>
            <person name="Chang J."/>
            <person name="Duong T.A."/>
            <person name="Schoeman C."/>
            <person name="Ma X."/>
            <person name="Roodt D."/>
            <person name="Barker N."/>
            <person name="Li Z."/>
            <person name="Van de Peer Y."/>
            <person name="Mizrachi E."/>
        </authorList>
    </citation>
    <scope>NUCLEOTIDE SEQUENCE</scope>
    <source>
        <tissue evidence="11">Young leaves</tissue>
    </source>
</reference>
<feature type="domain" description="Homeobox" evidence="10">
    <location>
        <begin position="602"/>
        <end position="665"/>
    </location>
</feature>
<evidence type="ECO:0000313" key="12">
    <source>
        <dbReference type="Proteomes" id="UP001141806"/>
    </source>
</evidence>
<keyword evidence="4 8" id="KW-0238">DNA-binding</keyword>
<dbReference type="SMART" id="SM00389">
    <property type="entry name" value="HOX"/>
    <property type="match status" value="1"/>
</dbReference>
<keyword evidence="7 8" id="KW-0539">Nucleus</keyword>
<dbReference type="Pfam" id="PF05920">
    <property type="entry name" value="Homeobox_KN"/>
    <property type="match status" value="1"/>
</dbReference>
<dbReference type="Gene3D" id="1.10.10.60">
    <property type="entry name" value="Homeodomain-like"/>
    <property type="match status" value="1"/>
</dbReference>
<dbReference type="OrthoDB" id="10056939at2759"/>
<feature type="region of interest" description="Disordered" evidence="9">
    <location>
        <begin position="556"/>
        <end position="575"/>
    </location>
</feature>
<sequence length="821" mass="90280">MSDRFESDRCLNQTRTNFETSVLGLSNFRPESHVAQQSRRDKLRVLPHPNPSLTEPVAINPDIVQIRNVRSCDLLYDPAMYSSLGMLNYSTNTHGLLAHRDALLQQGRPVGTEDAAFVSHPVHNPPAKASDANNPGYWKGFGSQQNCDWIVNYLNGSATNVCNQSPLFVGGILSGTVKEHGVPPTTLYSKHPSIGYEDLRSPLTNPSNEISDQESIKHYGEMQFSSPFYQNTLQEVVTSVSQQRVRETGSWVDGGNELVLFPSYGNQNNGPRVNTPSVLMHTPVDSNHQLKSELDFVVNKSGGVIGTAATDSTPQGLSLSLSSHRPSDMLAVQFGGRFGPEDFQSQANGLSSSQDSKSPLSSGYSSSIQGTASSSTYVRRNTAPLGPFTGYAMILKCSKFLKPAQLLLDEICNVTGPRFMGICKTTDNGSRSIISSCDTADSETEIGTRTGISGIFSPSFYGFNEATGECGSGPYQSCRPEFQQRKAKLLYMQEEVCRRYKQYHQQMHFVVSSFESVAGLSAATPYTSLALKAVSRHFRGLKNVISDQLRRINRAIGEDLSSPTTGTNSSKGETISPELRFSDHVIRKKSGGNSPGILEPQPHIWRPQRGLPERSVAILRAWLFEHFLHPYPTDTDKDMLASQTGLTRNQVSNWFINARVRVWKPMVEEIHMLETKGSADNKLNSSSNCGEPATNSSSEPMADHNPSKFTVDHAVSEKGSECSGVVALPNREDDQSSKQCNQGKRSRMECQFPADVCGGLMGFMPYNQNRLEIGGVGAVSLTLGLRHSTESAQQLQHRQERQQEHELISHFGPQMVHDFVG</sequence>
<evidence type="ECO:0000256" key="9">
    <source>
        <dbReference type="SAM" id="MobiDB-lite"/>
    </source>
</evidence>
<feature type="compositionally biased region" description="Polar residues" evidence="9">
    <location>
        <begin position="561"/>
        <end position="573"/>
    </location>
</feature>
<dbReference type="InterPro" id="IPR001356">
    <property type="entry name" value="HD"/>
</dbReference>
<name>A0A9Q0R1B4_9MAGN</name>
<feature type="compositionally biased region" description="Polar residues" evidence="9">
    <location>
        <begin position="681"/>
        <end position="699"/>
    </location>
</feature>
<dbReference type="FunFam" id="1.10.10.60:FF:000117">
    <property type="entry name" value="BEL1-like homeodomain protein 9"/>
    <property type="match status" value="1"/>
</dbReference>
<evidence type="ECO:0000313" key="11">
    <source>
        <dbReference type="EMBL" id="KAJ4979750.1"/>
    </source>
</evidence>
<dbReference type="GO" id="GO:0005634">
    <property type="term" value="C:nucleus"/>
    <property type="evidence" value="ECO:0007669"/>
    <property type="project" value="UniProtKB-SubCell"/>
</dbReference>
<comment type="subcellular location">
    <subcellularLocation>
        <location evidence="1 8">Nucleus</location>
    </subcellularLocation>
</comment>
<dbReference type="PANTHER" id="PTHR11850">
    <property type="entry name" value="HOMEOBOX PROTEIN TRANSCRIPTION FACTORS"/>
    <property type="match status" value="1"/>
</dbReference>
<feature type="region of interest" description="Disordered" evidence="9">
    <location>
        <begin position="343"/>
        <end position="370"/>
    </location>
</feature>
<comment type="similarity">
    <text evidence="2">Belongs to the TALE/BELL homeobox family.</text>
</comment>
<accession>A0A9Q0R1B4</accession>
<comment type="caution">
    <text evidence="11">The sequence shown here is derived from an EMBL/GenBank/DDBJ whole genome shotgun (WGS) entry which is preliminary data.</text>
</comment>
<evidence type="ECO:0000256" key="5">
    <source>
        <dbReference type="ARBA" id="ARBA00023155"/>
    </source>
</evidence>
<protein>
    <recommendedName>
        <fullName evidence="10">Homeobox domain-containing protein</fullName>
    </recommendedName>
</protein>
<dbReference type="Proteomes" id="UP001141806">
    <property type="component" value="Unassembled WGS sequence"/>
</dbReference>
<dbReference type="GO" id="GO:0003677">
    <property type="term" value="F:DNA binding"/>
    <property type="evidence" value="ECO:0007669"/>
    <property type="project" value="UniProtKB-UniRule"/>
</dbReference>
<dbReference type="SUPFAM" id="SSF46689">
    <property type="entry name" value="Homeodomain-like"/>
    <property type="match status" value="1"/>
</dbReference>
<feature type="compositionally biased region" description="Low complexity" evidence="9">
    <location>
        <begin position="351"/>
        <end position="370"/>
    </location>
</feature>
<dbReference type="Pfam" id="PF07526">
    <property type="entry name" value="POX"/>
    <property type="match status" value="1"/>
</dbReference>
<dbReference type="InterPro" id="IPR008422">
    <property type="entry name" value="KN_HD"/>
</dbReference>
<keyword evidence="12" id="KW-1185">Reference proteome</keyword>
<keyword evidence="5 8" id="KW-0371">Homeobox</keyword>
<dbReference type="EMBL" id="JAMYWD010000002">
    <property type="protein sequence ID" value="KAJ4979750.1"/>
    <property type="molecule type" value="Genomic_DNA"/>
</dbReference>
<evidence type="ECO:0000259" key="10">
    <source>
        <dbReference type="PROSITE" id="PS50071"/>
    </source>
</evidence>
<dbReference type="InterPro" id="IPR050224">
    <property type="entry name" value="TALE_homeobox"/>
</dbReference>
<dbReference type="PROSITE" id="PS50071">
    <property type="entry name" value="HOMEOBOX_2"/>
    <property type="match status" value="1"/>
</dbReference>
<feature type="DNA-binding region" description="Homeobox" evidence="8">
    <location>
        <begin position="604"/>
        <end position="666"/>
    </location>
</feature>
<proteinExistence type="inferred from homology"/>
<dbReference type="GO" id="GO:0006355">
    <property type="term" value="P:regulation of DNA-templated transcription"/>
    <property type="evidence" value="ECO:0007669"/>
    <property type="project" value="InterPro"/>
</dbReference>
<evidence type="ECO:0000256" key="2">
    <source>
        <dbReference type="ARBA" id="ARBA00006454"/>
    </source>
</evidence>
<feature type="region of interest" description="Disordered" evidence="9">
    <location>
        <begin position="678"/>
        <end position="707"/>
    </location>
</feature>